<name>R7WNW2_9NOCA</name>
<dbReference type="Proteomes" id="UP000013525">
    <property type="component" value="Unassembled WGS sequence"/>
</dbReference>
<evidence type="ECO:0000256" key="4">
    <source>
        <dbReference type="ARBA" id="ARBA00022723"/>
    </source>
</evidence>
<keyword evidence="4" id="KW-0479">Metal-binding</keyword>
<evidence type="ECO:0000256" key="7">
    <source>
        <dbReference type="ARBA" id="ARBA00023118"/>
    </source>
</evidence>
<keyword evidence="6" id="KW-0695">RNA-directed DNA polymerase</keyword>
<protein>
    <recommendedName>
        <fullName evidence="1">RNA-directed DNA polymerase</fullName>
        <ecNumber evidence="1">2.7.7.49</ecNumber>
    </recommendedName>
</protein>
<evidence type="ECO:0000256" key="1">
    <source>
        <dbReference type="ARBA" id="ARBA00012493"/>
    </source>
</evidence>
<dbReference type="EC" id="2.7.7.49" evidence="1"/>
<dbReference type="PROSITE" id="PS50878">
    <property type="entry name" value="RT_POL"/>
    <property type="match status" value="1"/>
</dbReference>
<evidence type="ECO:0000256" key="9">
    <source>
        <dbReference type="ARBA" id="ARBA00048173"/>
    </source>
</evidence>
<dbReference type="GO" id="GO:0046872">
    <property type="term" value="F:metal ion binding"/>
    <property type="evidence" value="ECO:0007669"/>
    <property type="project" value="UniProtKB-KW"/>
</dbReference>
<dbReference type="AlphaFoldDB" id="R7WNW2"/>
<dbReference type="GO" id="GO:0051607">
    <property type="term" value="P:defense response to virus"/>
    <property type="evidence" value="ECO:0007669"/>
    <property type="project" value="UniProtKB-KW"/>
</dbReference>
<dbReference type="InterPro" id="IPR000477">
    <property type="entry name" value="RT_dom"/>
</dbReference>
<evidence type="ECO:0000256" key="8">
    <source>
        <dbReference type="ARBA" id="ARBA00034120"/>
    </source>
</evidence>
<dbReference type="Pfam" id="PF00078">
    <property type="entry name" value="RVT_1"/>
    <property type="match status" value="1"/>
</dbReference>
<sequence length="300" mass="32749">MSGPWTKNALAQRFSEIGFDRAEEIARRLHDLAPTPPVDGVDAVDRLLAELPRLEGPIPVRAQRPQWLFGVPRWNTLPALASSLNLTPGELDWFADPRGWLRTKPDRLQHYRVKTLPSGRVVEIPKERLREVQRKVRVSVLDAVPPHPAAHGFRAGRGVVGFAAAHSNSEVVIRVDLRAFFTTITATRVRAVFAALGYPPWVAGRLAGLCTTSTPPAALAGVPFEIASLMRAPHLPQGAPTSPALSNLVAGNLDRRLSGVARRHALTYTRYADDLAFSGSDVDVSRLLAMVPPCVRTRAS</sequence>
<evidence type="ECO:0000256" key="3">
    <source>
        <dbReference type="ARBA" id="ARBA00022695"/>
    </source>
</evidence>
<dbReference type="PANTHER" id="PTHR34047:SF7">
    <property type="entry name" value="RNA-DIRECTED DNA POLYMERASE"/>
    <property type="match status" value="1"/>
</dbReference>
<evidence type="ECO:0000256" key="5">
    <source>
        <dbReference type="ARBA" id="ARBA00022842"/>
    </source>
</evidence>
<dbReference type="SUPFAM" id="SSF56672">
    <property type="entry name" value="DNA/RNA polymerases"/>
    <property type="match status" value="1"/>
</dbReference>
<organism evidence="11 12">
    <name type="scientific">Rhodococcus rhodnii LMG 5362</name>
    <dbReference type="NCBI Taxonomy" id="1273125"/>
    <lineage>
        <taxon>Bacteria</taxon>
        <taxon>Bacillati</taxon>
        <taxon>Actinomycetota</taxon>
        <taxon>Actinomycetes</taxon>
        <taxon>Mycobacteriales</taxon>
        <taxon>Nocardiaceae</taxon>
        <taxon>Rhodococcus</taxon>
    </lineage>
</organism>
<evidence type="ECO:0000256" key="2">
    <source>
        <dbReference type="ARBA" id="ARBA00022679"/>
    </source>
</evidence>
<reference evidence="11 12" key="1">
    <citation type="journal article" date="2013" name="Genome Announc.">
        <title>Draft Genome Sequence of Rhodococcus rhodnii Strain LMG5362, a Symbiont of Rhodnius prolixus (Hemiptera, Reduviidae, Triatominae), the Principle Vector of Trypanosoma cruzi.</title>
        <authorList>
            <person name="Pachebat J.A."/>
            <person name="van Keulen G."/>
            <person name="Whitten M.M."/>
            <person name="Girdwood S."/>
            <person name="Del Sol R."/>
            <person name="Dyson P.J."/>
            <person name="Facey P.D."/>
        </authorList>
    </citation>
    <scope>NUCLEOTIDE SEQUENCE [LARGE SCALE GENOMIC DNA]</scope>
    <source>
        <strain evidence="11 12">LMG 5362</strain>
    </source>
</reference>
<evidence type="ECO:0000313" key="12">
    <source>
        <dbReference type="Proteomes" id="UP000013525"/>
    </source>
</evidence>
<dbReference type="GO" id="GO:0003723">
    <property type="term" value="F:RNA binding"/>
    <property type="evidence" value="ECO:0007669"/>
    <property type="project" value="InterPro"/>
</dbReference>
<dbReference type="PANTHER" id="PTHR34047">
    <property type="entry name" value="NUCLEAR INTRON MATURASE 1, MITOCHONDRIAL-RELATED"/>
    <property type="match status" value="1"/>
</dbReference>
<evidence type="ECO:0000259" key="10">
    <source>
        <dbReference type="PROSITE" id="PS50878"/>
    </source>
</evidence>
<keyword evidence="5" id="KW-0460">Magnesium</keyword>
<comment type="similarity">
    <text evidence="8">Belongs to the bacterial reverse transcriptase family.</text>
</comment>
<dbReference type="CDD" id="cd03487">
    <property type="entry name" value="RT_Bac_retron_II"/>
    <property type="match status" value="1"/>
</dbReference>
<gene>
    <name evidence="11" type="ORF">Rrhod_1687</name>
</gene>
<dbReference type="EMBL" id="APMY01000056">
    <property type="protein sequence ID" value="EOM76960.1"/>
    <property type="molecule type" value="Genomic_DNA"/>
</dbReference>
<dbReference type="InterPro" id="IPR000123">
    <property type="entry name" value="Reverse_transcriptase_msDNA"/>
</dbReference>
<keyword evidence="3" id="KW-0548">Nucleotidyltransferase</keyword>
<evidence type="ECO:0000256" key="6">
    <source>
        <dbReference type="ARBA" id="ARBA00022918"/>
    </source>
</evidence>
<dbReference type="PATRIC" id="fig|1273125.3.peg.1628"/>
<accession>R7WNW2</accession>
<keyword evidence="2" id="KW-0808">Transferase</keyword>
<keyword evidence="7" id="KW-0051">Antiviral defense</keyword>
<proteinExistence type="inferred from homology"/>
<comment type="caution">
    <text evidence="11">The sequence shown here is derived from an EMBL/GenBank/DDBJ whole genome shotgun (WGS) entry which is preliminary data.</text>
</comment>
<dbReference type="PRINTS" id="PR00866">
    <property type="entry name" value="RNADNAPOLMS"/>
</dbReference>
<dbReference type="eggNOG" id="COG3344">
    <property type="taxonomic scope" value="Bacteria"/>
</dbReference>
<dbReference type="InterPro" id="IPR043502">
    <property type="entry name" value="DNA/RNA_pol_sf"/>
</dbReference>
<evidence type="ECO:0000313" key="11">
    <source>
        <dbReference type="EMBL" id="EOM76960.1"/>
    </source>
</evidence>
<keyword evidence="12" id="KW-1185">Reference proteome</keyword>
<comment type="catalytic activity">
    <reaction evidence="9">
        <text>DNA(n) + a 2'-deoxyribonucleoside 5'-triphosphate = DNA(n+1) + diphosphate</text>
        <dbReference type="Rhea" id="RHEA:22508"/>
        <dbReference type="Rhea" id="RHEA-COMP:17339"/>
        <dbReference type="Rhea" id="RHEA-COMP:17340"/>
        <dbReference type="ChEBI" id="CHEBI:33019"/>
        <dbReference type="ChEBI" id="CHEBI:61560"/>
        <dbReference type="ChEBI" id="CHEBI:173112"/>
        <dbReference type="EC" id="2.7.7.49"/>
    </reaction>
</comment>
<dbReference type="GO" id="GO:0003964">
    <property type="term" value="F:RNA-directed DNA polymerase activity"/>
    <property type="evidence" value="ECO:0007669"/>
    <property type="project" value="UniProtKB-KW"/>
</dbReference>
<feature type="domain" description="Reverse transcriptase" evidence="10">
    <location>
        <begin position="105"/>
        <end position="300"/>
    </location>
</feature>
<dbReference type="InterPro" id="IPR051083">
    <property type="entry name" value="GrpII_Intron_Splice-Mob/Def"/>
</dbReference>